<accession>A0A2K3KJ78</accession>
<protein>
    <submittedName>
        <fullName evidence="1">Uncharacterized protein</fullName>
    </submittedName>
</protein>
<feature type="non-terminal residue" evidence="1">
    <location>
        <position position="1"/>
    </location>
</feature>
<feature type="non-terminal residue" evidence="1">
    <location>
        <position position="79"/>
    </location>
</feature>
<name>A0A2K3KJ78_TRIPR</name>
<dbReference type="Proteomes" id="UP000236291">
    <property type="component" value="Unassembled WGS sequence"/>
</dbReference>
<comment type="caution">
    <text evidence="1">The sequence shown here is derived from an EMBL/GenBank/DDBJ whole genome shotgun (WGS) entry which is preliminary data.</text>
</comment>
<evidence type="ECO:0000313" key="2">
    <source>
        <dbReference type="Proteomes" id="UP000236291"/>
    </source>
</evidence>
<dbReference type="AlphaFoldDB" id="A0A2K3KJ78"/>
<organism evidence="1 2">
    <name type="scientific">Trifolium pratense</name>
    <name type="common">Red clover</name>
    <dbReference type="NCBI Taxonomy" id="57577"/>
    <lineage>
        <taxon>Eukaryota</taxon>
        <taxon>Viridiplantae</taxon>
        <taxon>Streptophyta</taxon>
        <taxon>Embryophyta</taxon>
        <taxon>Tracheophyta</taxon>
        <taxon>Spermatophyta</taxon>
        <taxon>Magnoliopsida</taxon>
        <taxon>eudicotyledons</taxon>
        <taxon>Gunneridae</taxon>
        <taxon>Pentapetalae</taxon>
        <taxon>rosids</taxon>
        <taxon>fabids</taxon>
        <taxon>Fabales</taxon>
        <taxon>Fabaceae</taxon>
        <taxon>Papilionoideae</taxon>
        <taxon>50 kb inversion clade</taxon>
        <taxon>NPAAA clade</taxon>
        <taxon>Hologalegina</taxon>
        <taxon>IRL clade</taxon>
        <taxon>Trifolieae</taxon>
        <taxon>Trifolium</taxon>
    </lineage>
</organism>
<sequence>LLIAHDLEGYVTGTTPCPSATIGTSDYASPNPAVSSWVRQDKLLYISLLGSCGPEAISVMSSADTSRDAWLALQRAFSN</sequence>
<dbReference type="EMBL" id="ASHM01192225">
    <property type="protein sequence ID" value="PNX66337.1"/>
    <property type="molecule type" value="Genomic_DNA"/>
</dbReference>
<reference evidence="1 2" key="1">
    <citation type="journal article" date="2014" name="Am. J. Bot.">
        <title>Genome assembly and annotation for red clover (Trifolium pratense; Fabaceae).</title>
        <authorList>
            <person name="Istvanek J."/>
            <person name="Jaros M."/>
            <person name="Krenek A."/>
            <person name="Repkova J."/>
        </authorList>
    </citation>
    <scope>NUCLEOTIDE SEQUENCE [LARGE SCALE GENOMIC DNA]</scope>
    <source>
        <strain evidence="2">cv. Tatra</strain>
        <tissue evidence="1">Young leaves</tissue>
    </source>
</reference>
<reference evidence="1 2" key="2">
    <citation type="journal article" date="2017" name="Front. Plant Sci.">
        <title>Gene Classification and Mining of Molecular Markers Useful in Red Clover (Trifolium pratense) Breeding.</title>
        <authorList>
            <person name="Istvanek J."/>
            <person name="Dluhosova J."/>
            <person name="Dluhos P."/>
            <person name="Patkova L."/>
            <person name="Nedelnik J."/>
            <person name="Repkova J."/>
        </authorList>
    </citation>
    <scope>NUCLEOTIDE SEQUENCE [LARGE SCALE GENOMIC DNA]</scope>
    <source>
        <strain evidence="2">cv. Tatra</strain>
        <tissue evidence="1">Young leaves</tissue>
    </source>
</reference>
<gene>
    <name evidence="1" type="ORF">L195_g063014</name>
</gene>
<evidence type="ECO:0000313" key="1">
    <source>
        <dbReference type="EMBL" id="PNX66337.1"/>
    </source>
</evidence>
<proteinExistence type="predicted"/>